<keyword evidence="2" id="KW-1185">Reference proteome</keyword>
<comment type="caution">
    <text evidence="1">The sequence shown here is derived from an EMBL/GenBank/DDBJ whole genome shotgun (WGS) entry which is preliminary data.</text>
</comment>
<sequence length="58" mass="6415">MPETPDTVDRRPESSGAVPHRAAIYPLIDVDPDFHIPTRRDGALTRLLVALRILPQAS</sequence>
<gene>
    <name evidence="1" type="ORF">RL72_02037</name>
</gene>
<dbReference type="EMBL" id="JYIT01000077">
    <property type="protein sequence ID" value="KJL23251.1"/>
    <property type="molecule type" value="Genomic_DNA"/>
</dbReference>
<organism evidence="1 2">
    <name type="scientific">Microbacterium azadirachtae</name>
    <dbReference type="NCBI Taxonomy" id="582680"/>
    <lineage>
        <taxon>Bacteria</taxon>
        <taxon>Bacillati</taxon>
        <taxon>Actinomycetota</taxon>
        <taxon>Actinomycetes</taxon>
        <taxon>Micrococcales</taxon>
        <taxon>Microbacteriaceae</taxon>
        <taxon>Microbacterium</taxon>
    </lineage>
</organism>
<evidence type="ECO:0000313" key="2">
    <source>
        <dbReference type="Proteomes" id="UP000033448"/>
    </source>
</evidence>
<dbReference type="AlphaFoldDB" id="A0A0F0KVK1"/>
<protein>
    <submittedName>
        <fullName evidence="1">Uncharacterized protein</fullName>
    </submittedName>
</protein>
<evidence type="ECO:0000313" key="1">
    <source>
        <dbReference type="EMBL" id="KJL23251.1"/>
    </source>
</evidence>
<accession>A0A0F0KVK1</accession>
<dbReference type="PATRIC" id="fig|582680.7.peg.2085"/>
<dbReference type="Proteomes" id="UP000033448">
    <property type="component" value="Unassembled WGS sequence"/>
</dbReference>
<proteinExistence type="predicted"/>
<name>A0A0F0KVK1_9MICO</name>
<reference evidence="1 2" key="1">
    <citation type="submission" date="2015-02" db="EMBL/GenBank/DDBJ databases">
        <title>Draft genome sequences of ten Microbacterium spp. with emphasis on heavy metal contaminated environments.</title>
        <authorList>
            <person name="Corretto E."/>
        </authorList>
    </citation>
    <scope>NUCLEOTIDE SEQUENCE [LARGE SCALE GENOMIC DNA]</scope>
    <source>
        <strain evidence="1 2">DSM 23848</strain>
    </source>
</reference>